<dbReference type="AlphaFoldDB" id="A0A8C2ZC26"/>
<dbReference type="GeneTree" id="ENSGT00940000181991"/>
<proteinExistence type="predicted"/>
<dbReference type="Pfam" id="PF00085">
    <property type="entry name" value="Thioredoxin"/>
    <property type="match status" value="1"/>
</dbReference>
<accession>A0A8C2ZC26</accession>
<dbReference type="Proteomes" id="UP000694565">
    <property type="component" value="Unplaced"/>
</dbReference>
<dbReference type="PANTHER" id="PTHR10438">
    <property type="entry name" value="THIOREDOXIN"/>
    <property type="match status" value="1"/>
</dbReference>
<sequence length="96" mass="10654">KPKVIEKKEQFEDVLAKAGKCLTVVHFQAAWAPQCAEAVPEVSEKYEISSVPTFLFFKAGEKVDRMDGAHAPELTKKVRSHCTCICVTLYIWPGSG</sequence>
<dbReference type="SUPFAM" id="SSF52833">
    <property type="entry name" value="Thioredoxin-like"/>
    <property type="match status" value="1"/>
</dbReference>
<reference evidence="2" key="1">
    <citation type="submission" date="2025-08" db="UniProtKB">
        <authorList>
            <consortium name="Ensembl"/>
        </authorList>
    </citation>
    <scope>IDENTIFICATION</scope>
</reference>
<protein>
    <recommendedName>
        <fullName evidence="1">Thioredoxin domain-containing protein</fullName>
    </recommendedName>
</protein>
<dbReference type="InterPro" id="IPR013766">
    <property type="entry name" value="Thioredoxin_domain"/>
</dbReference>
<dbReference type="Gene3D" id="3.40.30.10">
    <property type="entry name" value="Glutaredoxin"/>
    <property type="match status" value="1"/>
</dbReference>
<keyword evidence="3" id="KW-1185">Reference proteome</keyword>
<feature type="domain" description="Thioredoxin" evidence="1">
    <location>
        <begin position="38"/>
        <end position="78"/>
    </location>
</feature>
<reference evidence="2" key="2">
    <citation type="submission" date="2025-09" db="UniProtKB">
        <authorList>
            <consortium name="Ensembl"/>
        </authorList>
    </citation>
    <scope>IDENTIFICATION</scope>
</reference>
<dbReference type="InterPro" id="IPR050620">
    <property type="entry name" value="Thioredoxin_H-type-like"/>
</dbReference>
<organism evidence="2 3">
    <name type="scientific">Cyclopterus lumpus</name>
    <name type="common">Lumpsucker</name>
    <dbReference type="NCBI Taxonomy" id="8103"/>
    <lineage>
        <taxon>Eukaryota</taxon>
        <taxon>Metazoa</taxon>
        <taxon>Chordata</taxon>
        <taxon>Craniata</taxon>
        <taxon>Vertebrata</taxon>
        <taxon>Euteleostomi</taxon>
        <taxon>Actinopterygii</taxon>
        <taxon>Neopterygii</taxon>
        <taxon>Teleostei</taxon>
        <taxon>Neoteleostei</taxon>
        <taxon>Acanthomorphata</taxon>
        <taxon>Eupercaria</taxon>
        <taxon>Perciformes</taxon>
        <taxon>Cottioidei</taxon>
        <taxon>Cottales</taxon>
        <taxon>Cyclopteridae</taxon>
        <taxon>Cyclopterus</taxon>
    </lineage>
</organism>
<dbReference type="InterPro" id="IPR036249">
    <property type="entry name" value="Thioredoxin-like_sf"/>
</dbReference>
<name>A0A8C2ZC26_CYCLU</name>
<evidence type="ECO:0000313" key="3">
    <source>
        <dbReference type="Proteomes" id="UP000694565"/>
    </source>
</evidence>
<evidence type="ECO:0000313" key="2">
    <source>
        <dbReference type="Ensembl" id="ENSCLMP00005025120.1"/>
    </source>
</evidence>
<dbReference type="PANTHER" id="PTHR10438:SF468">
    <property type="entry name" value="THIOREDOXIN-1-RELATED"/>
    <property type="match status" value="1"/>
</dbReference>
<dbReference type="Ensembl" id="ENSCLMT00005026254.1">
    <property type="protein sequence ID" value="ENSCLMP00005025120.1"/>
    <property type="gene ID" value="ENSCLMG00005012329.1"/>
</dbReference>
<evidence type="ECO:0000259" key="1">
    <source>
        <dbReference type="Pfam" id="PF00085"/>
    </source>
</evidence>